<feature type="transmembrane region" description="Helical" evidence="8">
    <location>
        <begin position="152"/>
        <end position="171"/>
    </location>
</feature>
<proteinExistence type="inferred from homology"/>
<keyword evidence="5 8" id="KW-1133">Transmembrane helix</keyword>
<keyword evidence="7 8" id="KW-0012">Acyltransferase</keyword>
<dbReference type="Pfam" id="PF01529">
    <property type="entry name" value="DHHC"/>
    <property type="match status" value="1"/>
</dbReference>
<comment type="catalytic activity">
    <reaction evidence="8">
        <text>L-cysteinyl-[protein] + hexadecanoyl-CoA = S-hexadecanoyl-L-cysteinyl-[protein] + CoA</text>
        <dbReference type="Rhea" id="RHEA:36683"/>
        <dbReference type="Rhea" id="RHEA-COMP:10131"/>
        <dbReference type="Rhea" id="RHEA-COMP:11032"/>
        <dbReference type="ChEBI" id="CHEBI:29950"/>
        <dbReference type="ChEBI" id="CHEBI:57287"/>
        <dbReference type="ChEBI" id="CHEBI:57379"/>
        <dbReference type="ChEBI" id="CHEBI:74151"/>
        <dbReference type="EC" id="2.3.1.225"/>
    </reaction>
</comment>
<keyword evidence="4 8" id="KW-0812">Transmembrane</keyword>
<comment type="domain">
    <text evidence="8">The DHHC domain is required for palmitoyltransferase activity.</text>
</comment>
<evidence type="ECO:0000256" key="6">
    <source>
        <dbReference type="ARBA" id="ARBA00023136"/>
    </source>
</evidence>
<dbReference type="PANTHER" id="PTHR12246">
    <property type="entry name" value="PALMITOYLTRANSFERASE ZDHHC16"/>
    <property type="match status" value="1"/>
</dbReference>
<dbReference type="AlphaFoldDB" id="A0A6U0B488"/>
<dbReference type="EMBL" id="HBDX01000335">
    <property type="protein sequence ID" value="CAD8219581.1"/>
    <property type="molecule type" value="Transcribed_RNA"/>
</dbReference>
<evidence type="ECO:0000256" key="8">
    <source>
        <dbReference type="RuleBase" id="RU079119"/>
    </source>
</evidence>
<dbReference type="PROSITE" id="PS50216">
    <property type="entry name" value="DHHC"/>
    <property type="match status" value="1"/>
</dbReference>
<feature type="transmembrane region" description="Helical" evidence="8">
    <location>
        <begin position="191"/>
        <end position="215"/>
    </location>
</feature>
<gene>
    <name evidence="10" type="ORF">OLUC0939_LOCUS300</name>
    <name evidence="11" type="ORF">OLUC0939_LOCUS302</name>
</gene>
<dbReference type="GO" id="GO:0019706">
    <property type="term" value="F:protein-cysteine S-palmitoyltransferase activity"/>
    <property type="evidence" value="ECO:0007669"/>
    <property type="project" value="UniProtKB-EC"/>
</dbReference>
<feature type="transmembrane region" description="Helical" evidence="8">
    <location>
        <begin position="58"/>
        <end position="76"/>
    </location>
</feature>
<reference evidence="10" key="1">
    <citation type="submission" date="2021-01" db="EMBL/GenBank/DDBJ databases">
        <authorList>
            <person name="Corre E."/>
            <person name="Pelletier E."/>
            <person name="Niang G."/>
            <person name="Scheremetjew M."/>
            <person name="Finn R."/>
            <person name="Kale V."/>
            <person name="Holt S."/>
            <person name="Cochrane G."/>
            <person name="Meng A."/>
            <person name="Brown T."/>
            <person name="Cohen L."/>
        </authorList>
    </citation>
    <scope>NUCLEOTIDE SEQUENCE</scope>
    <source>
        <strain evidence="10">Clade-A-BCC118000</strain>
    </source>
</reference>
<evidence type="ECO:0000313" key="10">
    <source>
        <dbReference type="EMBL" id="CAD8219581.1"/>
    </source>
</evidence>
<evidence type="ECO:0000313" key="11">
    <source>
        <dbReference type="EMBL" id="CAD8219583.1"/>
    </source>
</evidence>
<protein>
    <recommendedName>
        <fullName evidence="8">S-acyltransferase</fullName>
        <ecNumber evidence="8">2.3.1.225</ecNumber>
    </recommendedName>
    <alternativeName>
        <fullName evidence="8">Palmitoyltransferase</fullName>
    </alternativeName>
</protein>
<keyword evidence="6 8" id="KW-0472">Membrane</keyword>
<dbReference type="InterPro" id="IPR039859">
    <property type="entry name" value="PFA4/ZDH16/20/ERF2-like"/>
</dbReference>
<accession>A0A6U0B488</accession>
<evidence type="ECO:0000256" key="2">
    <source>
        <dbReference type="ARBA" id="ARBA00008574"/>
    </source>
</evidence>
<evidence type="ECO:0000256" key="4">
    <source>
        <dbReference type="ARBA" id="ARBA00022692"/>
    </source>
</evidence>
<evidence type="ECO:0000256" key="3">
    <source>
        <dbReference type="ARBA" id="ARBA00022679"/>
    </source>
</evidence>
<evidence type="ECO:0000256" key="5">
    <source>
        <dbReference type="ARBA" id="ARBA00022989"/>
    </source>
</evidence>
<comment type="subcellular location">
    <subcellularLocation>
        <location evidence="1">Membrane</location>
        <topology evidence="1">Multi-pass membrane protein</topology>
    </subcellularLocation>
</comment>
<organism evidence="10">
    <name type="scientific">Ostreococcus sp. 'lucimarinus'</name>
    <dbReference type="NCBI Taxonomy" id="242159"/>
    <lineage>
        <taxon>Eukaryota</taxon>
        <taxon>Viridiplantae</taxon>
        <taxon>Chlorophyta</taxon>
        <taxon>Mamiellophyceae</taxon>
        <taxon>Mamiellales</taxon>
        <taxon>Bathycoccaceae</taxon>
        <taxon>Ostreococcus</taxon>
    </lineage>
</organism>
<dbReference type="EC" id="2.3.1.225" evidence="8"/>
<dbReference type="EMBL" id="HBDX01000338">
    <property type="protein sequence ID" value="CAD8219583.1"/>
    <property type="molecule type" value="Transcribed_RNA"/>
</dbReference>
<feature type="domain" description="Palmitoyltransferase DHHC" evidence="9">
    <location>
        <begin position="107"/>
        <end position="231"/>
    </location>
</feature>
<name>A0A6U0B488_9CHLO</name>
<keyword evidence="3 8" id="KW-0808">Transferase</keyword>
<comment type="similarity">
    <text evidence="2 8">Belongs to the DHHC palmitoyltransferase family.</text>
</comment>
<sequence>MAENVGMNRRVRARTCARRCVGKLNLPVVLVLGMYSYVYETTKTYAFHEGRAGGLAELVFALTAGLGMVMYACTVLRDPGRVPGDYVPKVEEGDALVEAKRKGGGFRFCQKCERHKPPRTHHCRVCKRCVLRMDHHCVWVNNCVGHYNYKSFFLFLFYATISLCQAAYHLGNFAASEIFNPRGSKFDDYKASSLVIGCLVVTCTLTIALAALFVWHVRLVVNNKTTIEHYEGVRSRYNNIPTVVEHPYSLGLLANLREILGRNVLFWFTPGCKISGDGTRYPNVLEMSRERWDRTVRTKERELTVL</sequence>
<dbReference type="InterPro" id="IPR001594">
    <property type="entry name" value="Palmitoyltrfase_DHHC"/>
</dbReference>
<evidence type="ECO:0000259" key="9">
    <source>
        <dbReference type="Pfam" id="PF01529"/>
    </source>
</evidence>
<evidence type="ECO:0000256" key="7">
    <source>
        <dbReference type="ARBA" id="ARBA00023315"/>
    </source>
</evidence>
<feature type="transmembrane region" description="Helical" evidence="8">
    <location>
        <begin position="20"/>
        <end position="38"/>
    </location>
</feature>
<dbReference type="GO" id="GO:0016020">
    <property type="term" value="C:membrane"/>
    <property type="evidence" value="ECO:0007669"/>
    <property type="project" value="UniProtKB-SubCell"/>
</dbReference>
<evidence type="ECO:0000256" key="1">
    <source>
        <dbReference type="ARBA" id="ARBA00004141"/>
    </source>
</evidence>